<dbReference type="CDD" id="cd05233">
    <property type="entry name" value="SDR_c"/>
    <property type="match status" value="1"/>
</dbReference>
<reference evidence="3 4" key="1">
    <citation type="submission" date="2019-04" db="EMBL/GenBank/DDBJ databases">
        <title>Aspergillus burnettii sp. nov., novel species from soil in southeast Queensland.</title>
        <authorList>
            <person name="Gilchrist C.L.M."/>
            <person name="Pitt J.I."/>
            <person name="Lange L."/>
            <person name="Lacey H.J."/>
            <person name="Vuong D."/>
            <person name="Midgley D.J."/>
            <person name="Greenfield P."/>
            <person name="Bradbury M."/>
            <person name="Lacey E."/>
            <person name="Busk P.K."/>
            <person name="Pilgaard B."/>
            <person name="Chooi Y.H."/>
            <person name="Piggott A.M."/>
        </authorList>
    </citation>
    <scope>NUCLEOTIDE SEQUENCE [LARGE SCALE GENOMIC DNA]</scope>
    <source>
        <strain evidence="3 4">FRR 5400</strain>
    </source>
</reference>
<comment type="similarity">
    <text evidence="1">Belongs to the short-chain dehydrogenases/reductases (SDR) family.</text>
</comment>
<dbReference type="EMBL" id="SPNV01000373">
    <property type="protein sequence ID" value="KAF5855878.1"/>
    <property type="molecule type" value="Genomic_DNA"/>
</dbReference>
<evidence type="ECO:0000313" key="4">
    <source>
        <dbReference type="Proteomes" id="UP000541154"/>
    </source>
</evidence>
<gene>
    <name evidence="3" type="ORF">ETB97_008288</name>
</gene>
<keyword evidence="2" id="KW-0521">NADP</keyword>
<sequence length="341" mass="36388">MAASTRLQDKVAIVTGASSGLGRAIAIRYAREGAKVVCADLSPGARSQVPEESGETTHDLIKKARGQAIFVQADVGDAGQMEGLVRATVKEYGRLDILVNNAGISIEARSPAVLHLTDEATWDTTMRVNTKSVFLGCKYAITQMLEQEPHPSGDRGWIVNISSIMGMIAGPMNPSYCASKGAVSQLTRQIALDYAPHRIHANAICPDVQTAIFKETTANLSAWDDLKRRHPFNGPGLPDDIAKIAVVLASDDASWMTGSCVPVDVTFVHVLDPFAEDEGVPFDGLTPPTAPVSRITHDRRGGVAPPSFPGVLVPCGTSTPDDGDVLVAQLLQHFKESPSQW</sequence>
<dbReference type="Proteomes" id="UP000541154">
    <property type="component" value="Unassembled WGS sequence"/>
</dbReference>
<evidence type="ECO:0000313" key="3">
    <source>
        <dbReference type="EMBL" id="KAF5855878.1"/>
    </source>
</evidence>
<organism evidence="3 4">
    <name type="scientific">Petromyces alliaceus</name>
    <name type="common">Aspergillus alliaceus</name>
    <dbReference type="NCBI Taxonomy" id="209559"/>
    <lineage>
        <taxon>Eukaryota</taxon>
        <taxon>Fungi</taxon>
        <taxon>Dikarya</taxon>
        <taxon>Ascomycota</taxon>
        <taxon>Pezizomycotina</taxon>
        <taxon>Eurotiomycetes</taxon>
        <taxon>Eurotiomycetidae</taxon>
        <taxon>Eurotiales</taxon>
        <taxon>Aspergillaceae</taxon>
        <taxon>Aspergillus</taxon>
        <taxon>Aspergillus subgen. Circumdati</taxon>
    </lineage>
</organism>
<dbReference type="PANTHER" id="PTHR42760:SF124">
    <property type="entry name" value="SHORT-CHAIN DEHYDROGENASE_REDUCTASE"/>
    <property type="match status" value="1"/>
</dbReference>
<dbReference type="AlphaFoldDB" id="A0A8H5ZS81"/>
<dbReference type="SUPFAM" id="SSF51735">
    <property type="entry name" value="NAD(P)-binding Rossmann-fold domains"/>
    <property type="match status" value="1"/>
</dbReference>
<dbReference type="GO" id="GO:0016616">
    <property type="term" value="F:oxidoreductase activity, acting on the CH-OH group of donors, NAD or NADP as acceptor"/>
    <property type="evidence" value="ECO:0007669"/>
    <property type="project" value="TreeGrafter"/>
</dbReference>
<name>A0A8H5ZS81_PETAA</name>
<dbReference type="PRINTS" id="PR00080">
    <property type="entry name" value="SDRFAMILY"/>
</dbReference>
<dbReference type="InterPro" id="IPR020904">
    <property type="entry name" value="Sc_DH/Rdtase_CS"/>
</dbReference>
<evidence type="ECO:0000256" key="1">
    <source>
        <dbReference type="ARBA" id="ARBA00006484"/>
    </source>
</evidence>
<dbReference type="PANTHER" id="PTHR42760">
    <property type="entry name" value="SHORT-CHAIN DEHYDROGENASES/REDUCTASES FAMILY MEMBER"/>
    <property type="match status" value="1"/>
</dbReference>
<dbReference type="PRINTS" id="PR00081">
    <property type="entry name" value="GDHRDH"/>
</dbReference>
<accession>A0A8H5ZS81</accession>
<comment type="caution">
    <text evidence="3">The sequence shown here is derived from an EMBL/GenBank/DDBJ whole genome shotgun (WGS) entry which is preliminary data.</text>
</comment>
<evidence type="ECO:0000256" key="2">
    <source>
        <dbReference type="ARBA" id="ARBA00022857"/>
    </source>
</evidence>
<dbReference type="InterPro" id="IPR002347">
    <property type="entry name" value="SDR_fam"/>
</dbReference>
<dbReference type="PROSITE" id="PS00061">
    <property type="entry name" value="ADH_SHORT"/>
    <property type="match status" value="1"/>
</dbReference>
<dbReference type="Pfam" id="PF13561">
    <property type="entry name" value="adh_short_C2"/>
    <property type="match status" value="1"/>
</dbReference>
<dbReference type="InterPro" id="IPR036291">
    <property type="entry name" value="NAD(P)-bd_dom_sf"/>
</dbReference>
<dbReference type="GO" id="GO:0044550">
    <property type="term" value="P:secondary metabolite biosynthetic process"/>
    <property type="evidence" value="ECO:0007669"/>
    <property type="project" value="UniProtKB-ARBA"/>
</dbReference>
<keyword evidence="4" id="KW-1185">Reference proteome</keyword>
<dbReference type="Gene3D" id="3.40.50.720">
    <property type="entry name" value="NAD(P)-binding Rossmann-like Domain"/>
    <property type="match status" value="1"/>
</dbReference>
<protein>
    <submittedName>
        <fullName evidence="3">Uncharacterized protein</fullName>
    </submittedName>
</protein>
<dbReference type="FunFam" id="3.40.50.720:FF:000620">
    <property type="entry name" value="3-oxoacyl-(Acyl carrier protein) reductase"/>
    <property type="match status" value="1"/>
</dbReference>
<proteinExistence type="inferred from homology"/>